<dbReference type="Proteomes" id="UP000887576">
    <property type="component" value="Unplaced"/>
</dbReference>
<sequence>MGNDSSKHPQHGKEDGTKKSQSSSVIAALKPGPSNSTVQKHLDMAKKSRVLSLKGSNLKNVPDAVLEVAPLIRSLDLSQNRLQSLRKFFGEFEMLKQLHLNDNALISLPDELGNLKKLEVLNLNGNQLTSLPDTLVGCMALHHLNLSNNQFSEFPNVVCLLPRADIVDISHNNIRELPDDIGKITASELNLNNNKLIALNPSLSMATR</sequence>
<accession>A0AC34PVD5</accession>
<reference evidence="2" key="1">
    <citation type="submission" date="2022-11" db="UniProtKB">
        <authorList>
            <consortium name="WormBaseParasite"/>
        </authorList>
    </citation>
    <scope>IDENTIFICATION</scope>
</reference>
<evidence type="ECO:0000313" key="2">
    <source>
        <dbReference type="WBParaSite" id="JU765_v2.g10347.t1"/>
    </source>
</evidence>
<proteinExistence type="predicted"/>
<protein>
    <submittedName>
        <fullName evidence="2">Uncharacterized protein</fullName>
    </submittedName>
</protein>
<organism evidence="1 2">
    <name type="scientific">Panagrolaimus sp. JU765</name>
    <dbReference type="NCBI Taxonomy" id="591449"/>
    <lineage>
        <taxon>Eukaryota</taxon>
        <taxon>Metazoa</taxon>
        <taxon>Ecdysozoa</taxon>
        <taxon>Nematoda</taxon>
        <taxon>Chromadorea</taxon>
        <taxon>Rhabditida</taxon>
        <taxon>Tylenchina</taxon>
        <taxon>Panagrolaimomorpha</taxon>
        <taxon>Panagrolaimoidea</taxon>
        <taxon>Panagrolaimidae</taxon>
        <taxon>Panagrolaimus</taxon>
    </lineage>
</organism>
<evidence type="ECO:0000313" key="1">
    <source>
        <dbReference type="Proteomes" id="UP000887576"/>
    </source>
</evidence>
<name>A0AC34PVD5_9BILA</name>
<dbReference type="WBParaSite" id="JU765_v2.g10347.t1">
    <property type="protein sequence ID" value="JU765_v2.g10347.t1"/>
    <property type="gene ID" value="JU765_v2.g10347"/>
</dbReference>